<evidence type="ECO:0000313" key="1">
    <source>
        <dbReference type="EMBL" id="ROR76126.1"/>
    </source>
</evidence>
<name>A0A3N2BLL1_9MICO</name>
<gene>
    <name evidence="1" type="ORF">EDD42_4079</name>
</gene>
<protein>
    <submittedName>
        <fullName evidence="1">Uncharacterized protein</fullName>
    </submittedName>
</protein>
<sequence>MSTSRIAPIFTNTDRVSQVVRRSADAAYRARLEQALSERLATTSMGRLLADFGDAGFGQTLREELLTTCRSAASPEQFQAFSRVLGVSPAWLAIGFGDRHDPAPGTGWVALGTHVEEPGAHLEFSAELDETGLPLWERLRVAA</sequence>
<dbReference type="AlphaFoldDB" id="A0A3N2BLL1"/>
<reference evidence="1 2" key="1">
    <citation type="submission" date="2018-11" db="EMBL/GenBank/DDBJ databases">
        <title>Sequencing the genomes of 1000 actinobacteria strains.</title>
        <authorList>
            <person name="Klenk H.-P."/>
        </authorList>
    </citation>
    <scope>NUCLEOTIDE SEQUENCE [LARGE SCALE GENOMIC DNA]</scope>
    <source>
        <strain evidence="1 2">DSM 14012</strain>
    </source>
</reference>
<proteinExistence type="predicted"/>
<organism evidence="1 2">
    <name type="scientific">Plantibacter flavus</name>
    <dbReference type="NCBI Taxonomy" id="150123"/>
    <lineage>
        <taxon>Bacteria</taxon>
        <taxon>Bacillati</taxon>
        <taxon>Actinomycetota</taxon>
        <taxon>Actinomycetes</taxon>
        <taxon>Micrococcales</taxon>
        <taxon>Microbacteriaceae</taxon>
        <taxon>Plantibacter</taxon>
    </lineage>
</organism>
<evidence type="ECO:0000313" key="2">
    <source>
        <dbReference type="Proteomes" id="UP000266915"/>
    </source>
</evidence>
<accession>A0A3N2BLL1</accession>
<dbReference type="EMBL" id="RKHL01000002">
    <property type="protein sequence ID" value="ROR76126.1"/>
    <property type="molecule type" value="Genomic_DNA"/>
</dbReference>
<dbReference type="Proteomes" id="UP000266915">
    <property type="component" value="Unassembled WGS sequence"/>
</dbReference>
<dbReference type="RefSeq" id="WP_085514097.1">
    <property type="nucleotide sequence ID" value="NZ_FXAP01000007.1"/>
</dbReference>
<keyword evidence="2" id="KW-1185">Reference proteome</keyword>
<comment type="caution">
    <text evidence="1">The sequence shown here is derived from an EMBL/GenBank/DDBJ whole genome shotgun (WGS) entry which is preliminary data.</text>
</comment>